<name>A0A011R586_ACCRE</name>
<proteinExistence type="predicted"/>
<sequence>MSTILSYRGRTVTTGDLETIRALLKAHPDASRRAFSQRLCEHWDWRQPNGALRDMVCRSLLLALHRAEHICLPEVRHRPPNNAIVRRRPPPVAVDRSPLEQPLRALRPVELVAVRRTPLEGLFDHLIAEAHYLGPMQGVGEQLKYLAFSQGRPLACLGFTSAPRHLAPRDGFIGWSPAVRRAHVHEIAYQSRFLILPWVRVPHLASHLLGRVARRAESRAGLAPTGRRSMAIRCITWRPLSIPSATRGPVTGQPTGRNWA</sequence>
<gene>
    <name evidence="1" type="ORF">AW11_03088</name>
</gene>
<keyword evidence="2" id="KW-1185">Reference proteome</keyword>
<dbReference type="Pfam" id="PF14236">
    <property type="entry name" value="DruA"/>
    <property type="match status" value="1"/>
</dbReference>
<dbReference type="InterPro" id="IPR025639">
    <property type="entry name" value="DruA"/>
</dbReference>
<dbReference type="Proteomes" id="UP000022141">
    <property type="component" value="Unassembled WGS sequence"/>
</dbReference>
<reference evidence="1" key="1">
    <citation type="submission" date="2014-02" db="EMBL/GenBank/DDBJ databases">
        <title>Expanding our view of genomic diversity in Candidatus Accumulibacter clades.</title>
        <authorList>
            <person name="Skennerton C.T."/>
            <person name="Barr J.J."/>
            <person name="Slater F.R."/>
            <person name="Bond P.L."/>
            <person name="Tyson G.W."/>
        </authorList>
    </citation>
    <scope>NUCLEOTIDE SEQUENCE [LARGE SCALE GENOMIC DNA]</scope>
</reference>
<evidence type="ECO:0000313" key="2">
    <source>
        <dbReference type="Proteomes" id="UP000022141"/>
    </source>
</evidence>
<dbReference type="EMBL" id="JEMY01000044">
    <property type="protein sequence ID" value="EXI86309.1"/>
    <property type="molecule type" value="Genomic_DNA"/>
</dbReference>
<dbReference type="STRING" id="1454004.AW11_03088"/>
<dbReference type="PATRIC" id="fig|1454004.3.peg.3185"/>
<dbReference type="AlphaFoldDB" id="A0A011R586"/>
<accession>A0A011R586</accession>
<organism evidence="1 2">
    <name type="scientific">Accumulibacter regalis</name>
    <dbReference type="NCBI Taxonomy" id="522306"/>
    <lineage>
        <taxon>Bacteria</taxon>
        <taxon>Pseudomonadati</taxon>
        <taxon>Pseudomonadota</taxon>
        <taxon>Betaproteobacteria</taxon>
        <taxon>Candidatus Accumulibacter</taxon>
    </lineage>
</organism>
<comment type="caution">
    <text evidence="1">The sequence shown here is derived from an EMBL/GenBank/DDBJ whole genome shotgun (WGS) entry which is preliminary data.</text>
</comment>
<protein>
    <submittedName>
        <fullName evidence="1">Uncharacterized protein</fullName>
    </submittedName>
</protein>
<dbReference type="eggNOG" id="ENOG502Z7QT">
    <property type="taxonomic scope" value="Bacteria"/>
</dbReference>
<evidence type="ECO:0000313" key="1">
    <source>
        <dbReference type="EMBL" id="EXI86309.1"/>
    </source>
</evidence>